<comment type="caution">
    <text evidence="1">The sequence shown here is derived from an EMBL/GenBank/DDBJ whole genome shotgun (WGS) entry which is preliminary data.</text>
</comment>
<protein>
    <submittedName>
        <fullName evidence="1">Uncharacterized protein</fullName>
    </submittedName>
</protein>
<reference evidence="2" key="1">
    <citation type="journal article" date="2019" name="Int. J. Syst. Evol. Microbiol.">
        <title>The Global Catalogue of Microorganisms (GCM) 10K type strain sequencing project: providing services to taxonomists for standard genome sequencing and annotation.</title>
        <authorList>
            <consortium name="The Broad Institute Genomics Platform"/>
            <consortium name="The Broad Institute Genome Sequencing Center for Infectious Disease"/>
            <person name="Wu L."/>
            <person name="Ma J."/>
        </authorList>
    </citation>
    <scope>NUCLEOTIDE SEQUENCE [LARGE SCALE GENOMIC DNA]</scope>
    <source>
        <strain evidence="2">JCM 17337</strain>
    </source>
</reference>
<dbReference type="Proteomes" id="UP001500748">
    <property type="component" value="Unassembled WGS sequence"/>
</dbReference>
<proteinExistence type="predicted"/>
<sequence length="141" mass="16618">MAKFVVHKRGFFYTDESFEPVDAKGSIAGIFSSLEEAKIEKRKQDIISIQRLGGENAVDFFFHNEDFDEILERLKKFYKSEYNIDIQDDYFFEFPESISSDNAERFLDILNLTFHDVVEYNDDAHLDPNDFNLEEMDLGEF</sequence>
<organism evidence="1 2">
    <name type="scientific">Flavobacterium ginsengiterrae</name>
    <dbReference type="NCBI Taxonomy" id="871695"/>
    <lineage>
        <taxon>Bacteria</taxon>
        <taxon>Pseudomonadati</taxon>
        <taxon>Bacteroidota</taxon>
        <taxon>Flavobacteriia</taxon>
        <taxon>Flavobacteriales</taxon>
        <taxon>Flavobacteriaceae</taxon>
        <taxon>Flavobacterium</taxon>
    </lineage>
</organism>
<keyword evidence="2" id="KW-1185">Reference proteome</keyword>
<accession>A0ABP7GD28</accession>
<dbReference type="RefSeq" id="WP_345141266.1">
    <property type="nucleotide sequence ID" value="NZ_BAABDU010000003.1"/>
</dbReference>
<gene>
    <name evidence="1" type="ORF">GCM10022423_10460</name>
</gene>
<evidence type="ECO:0000313" key="1">
    <source>
        <dbReference type="EMBL" id="GAA3761165.1"/>
    </source>
</evidence>
<evidence type="ECO:0000313" key="2">
    <source>
        <dbReference type="Proteomes" id="UP001500748"/>
    </source>
</evidence>
<name>A0ABP7GD28_9FLAO</name>
<dbReference type="EMBL" id="BAABDU010000003">
    <property type="protein sequence ID" value="GAA3761165.1"/>
    <property type="molecule type" value="Genomic_DNA"/>
</dbReference>